<dbReference type="HOGENOM" id="CLU_2759435_0_0_1"/>
<feature type="signal peptide" evidence="1">
    <location>
        <begin position="1"/>
        <end position="16"/>
    </location>
</feature>
<keyword evidence="3" id="KW-1185">Reference proteome</keyword>
<dbReference type="AlphaFoldDB" id="A0A0C9VA83"/>
<evidence type="ECO:0000256" key="1">
    <source>
        <dbReference type="SAM" id="SignalP"/>
    </source>
</evidence>
<dbReference type="Proteomes" id="UP000054279">
    <property type="component" value="Unassembled WGS sequence"/>
</dbReference>
<organism evidence="2 3">
    <name type="scientific">Sphaerobolus stellatus (strain SS14)</name>
    <dbReference type="NCBI Taxonomy" id="990650"/>
    <lineage>
        <taxon>Eukaryota</taxon>
        <taxon>Fungi</taxon>
        <taxon>Dikarya</taxon>
        <taxon>Basidiomycota</taxon>
        <taxon>Agaricomycotina</taxon>
        <taxon>Agaricomycetes</taxon>
        <taxon>Phallomycetidae</taxon>
        <taxon>Geastrales</taxon>
        <taxon>Sphaerobolaceae</taxon>
        <taxon>Sphaerobolus</taxon>
    </lineage>
</organism>
<reference evidence="2 3" key="1">
    <citation type="submission" date="2014-06" db="EMBL/GenBank/DDBJ databases">
        <title>Evolutionary Origins and Diversification of the Mycorrhizal Mutualists.</title>
        <authorList>
            <consortium name="DOE Joint Genome Institute"/>
            <consortium name="Mycorrhizal Genomics Consortium"/>
            <person name="Kohler A."/>
            <person name="Kuo A."/>
            <person name="Nagy L.G."/>
            <person name="Floudas D."/>
            <person name="Copeland A."/>
            <person name="Barry K.W."/>
            <person name="Cichocki N."/>
            <person name="Veneault-Fourrey C."/>
            <person name="LaButti K."/>
            <person name="Lindquist E.A."/>
            <person name="Lipzen A."/>
            <person name="Lundell T."/>
            <person name="Morin E."/>
            <person name="Murat C."/>
            <person name="Riley R."/>
            <person name="Ohm R."/>
            <person name="Sun H."/>
            <person name="Tunlid A."/>
            <person name="Henrissat B."/>
            <person name="Grigoriev I.V."/>
            <person name="Hibbett D.S."/>
            <person name="Martin F."/>
        </authorList>
    </citation>
    <scope>NUCLEOTIDE SEQUENCE [LARGE SCALE GENOMIC DNA]</scope>
    <source>
        <strain evidence="2 3">SS14</strain>
    </source>
</reference>
<accession>A0A0C9VA83</accession>
<gene>
    <name evidence="2" type="ORF">M422DRAFT_263751</name>
</gene>
<protein>
    <submittedName>
        <fullName evidence="2">Uncharacterized protein</fullName>
    </submittedName>
</protein>
<name>A0A0C9VA83_SPHS4</name>
<feature type="chain" id="PRO_5002204556" evidence="1">
    <location>
        <begin position="17"/>
        <end position="70"/>
    </location>
</feature>
<dbReference type="EMBL" id="KN837202">
    <property type="protein sequence ID" value="KIJ34251.1"/>
    <property type="molecule type" value="Genomic_DNA"/>
</dbReference>
<sequence length="70" mass="7234">MMFTALAAILLAFVAASIILKAARTVGAAYFFTNEPSGNFIVSNTIGADGKLSPGQVSWVGGVGQYISHN</sequence>
<evidence type="ECO:0000313" key="3">
    <source>
        <dbReference type="Proteomes" id="UP000054279"/>
    </source>
</evidence>
<proteinExistence type="predicted"/>
<keyword evidence="1" id="KW-0732">Signal</keyword>
<evidence type="ECO:0000313" key="2">
    <source>
        <dbReference type="EMBL" id="KIJ34251.1"/>
    </source>
</evidence>